<proteinExistence type="predicted"/>
<dbReference type="EMBL" id="SLXV01000016">
    <property type="protein sequence ID" value="TCP68575.1"/>
    <property type="molecule type" value="Genomic_DNA"/>
</dbReference>
<evidence type="ECO:0000313" key="3">
    <source>
        <dbReference type="Proteomes" id="UP000294746"/>
    </source>
</evidence>
<dbReference type="InterPro" id="IPR037401">
    <property type="entry name" value="SnoaL-like"/>
</dbReference>
<dbReference type="Proteomes" id="UP000294746">
    <property type="component" value="Unassembled WGS sequence"/>
</dbReference>
<comment type="caution">
    <text evidence="2">The sequence shown here is derived from an EMBL/GenBank/DDBJ whole genome shotgun (WGS) entry which is preliminary data.</text>
</comment>
<feature type="domain" description="SnoaL-like" evidence="1">
    <location>
        <begin position="11"/>
        <end position="112"/>
    </location>
</feature>
<accession>A0A4R2SBL9</accession>
<name>A0A4R2SBL9_9BACL</name>
<evidence type="ECO:0000259" key="1">
    <source>
        <dbReference type="Pfam" id="PF12680"/>
    </source>
</evidence>
<dbReference type="SUPFAM" id="SSF54427">
    <property type="entry name" value="NTF2-like"/>
    <property type="match status" value="1"/>
</dbReference>
<sequence length="129" mass="14041">MKNTVNREIAENLLAALGKQDWKQLQSLMYPNVQWTLPGTGAISGTAVGVDAVIDRFQAIGNGNVSTKLQHILVGQHGLTITLHNTATALDGRILDEHLASVLTVEDGLIIQIDTYISDVPMMEQFFAK</sequence>
<gene>
    <name evidence="2" type="ORF">EDD57_11636</name>
</gene>
<organism evidence="2 3">
    <name type="scientific">Baia soyae</name>
    <dbReference type="NCBI Taxonomy" id="1544746"/>
    <lineage>
        <taxon>Bacteria</taxon>
        <taxon>Bacillati</taxon>
        <taxon>Bacillota</taxon>
        <taxon>Bacilli</taxon>
        <taxon>Bacillales</taxon>
        <taxon>Thermoactinomycetaceae</taxon>
        <taxon>Baia</taxon>
    </lineage>
</organism>
<dbReference type="InterPro" id="IPR032710">
    <property type="entry name" value="NTF2-like_dom_sf"/>
</dbReference>
<dbReference type="RefSeq" id="WP_131848729.1">
    <property type="nucleotide sequence ID" value="NZ_SLXV01000016.1"/>
</dbReference>
<keyword evidence="3" id="KW-1185">Reference proteome</keyword>
<protein>
    <recommendedName>
        <fullName evidence="1">SnoaL-like domain-containing protein</fullName>
    </recommendedName>
</protein>
<dbReference type="AlphaFoldDB" id="A0A4R2SBL9"/>
<dbReference type="OrthoDB" id="120422at2"/>
<dbReference type="Gene3D" id="3.10.450.50">
    <property type="match status" value="1"/>
</dbReference>
<dbReference type="Pfam" id="PF12680">
    <property type="entry name" value="SnoaL_2"/>
    <property type="match status" value="1"/>
</dbReference>
<evidence type="ECO:0000313" key="2">
    <source>
        <dbReference type="EMBL" id="TCP68575.1"/>
    </source>
</evidence>
<reference evidence="2 3" key="1">
    <citation type="submission" date="2019-03" db="EMBL/GenBank/DDBJ databases">
        <title>Genomic Encyclopedia of Type Strains, Phase IV (KMG-IV): sequencing the most valuable type-strain genomes for metagenomic binning, comparative biology and taxonomic classification.</title>
        <authorList>
            <person name="Goeker M."/>
        </authorList>
    </citation>
    <scope>NUCLEOTIDE SEQUENCE [LARGE SCALE GENOMIC DNA]</scope>
    <source>
        <strain evidence="2 3">DSM 46831</strain>
    </source>
</reference>